<dbReference type="GO" id="GO:0009307">
    <property type="term" value="P:DNA restriction-modification system"/>
    <property type="evidence" value="ECO:0007669"/>
    <property type="project" value="InterPro"/>
</dbReference>
<keyword evidence="3 7" id="KW-0489">Methyltransferase</keyword>
<evidence type="ECO:0000256" key="1">
    <source>
        <dbReference type="ARBA" id="ARBA00006594"/>
    </source>
</evidence>
<comment type="similarity">
    <text evidence="1 7">Belongs to the N(4)/N(6)-methyltransferase family.</text>
</comment>
<dbReference type="GO" id="GO:0009007">
    <property type="term" value="F:site-specific DNA-methyltransferase (adenine-specific) activity"/>
    <property type="evidence" value="ECO:0007669"/>
    <property type="project" value="UniProtKB-UniRule"/>
</dbReference>
<dbReference type="InterPro" id="IPR012327">
    <property type="entry name" value="MeTrfase_D12"/>
</dbReference>
<dbReference type="RefSeq" id="WP_005851814.1">
    <property type="nucleotide sequence ID" value="NZ_CACRTA010000042.1"/>
</dbReference>
<keyword evidence="4 7" id="KW-0808">Transferase</keyword>
<dbReference type="PANTHER" id="PTHR30481">
    <property type="entry name" value="DNA ADENINE METHYLASE"/>
    <property type="match status" value="1"/>
</dbReference>
<dbReference type="EC" id="2.1.1.72" evidence="2 7"/>
<evidence type="ECO:0000256" key="7">
    <source>
        <dbReference type="RuleBase" id="RU361257"/>
    </source>
</evidence>
<dbReference type="InterPro" id="IPR012263">
    <property type="entry name" value="M_m6A_EcoRV"/>
</dbReference>
<evidence type="ECO:0000256" key="4">
    <source>
        <dbReference type="ARBA" id="ARBA00022679"/>
    </source>
</evidence>
<dbReference type="GO" id="GO:1904047">
    <property type="term" value="F:S-adenosyl-L-methionine binding"/>
    <property type="evidence" value="ECO:0007669"/>
    <property type="project" value="TreeGrafter"/>
</dbReference>
<dbReference type="PRINTS" id="PR00505">
    <property type="entry name" value="D12N6MTFRASE"/>
</dbReference>
<dbReference type="Gene3D" id="1.10.1020.10">
    <property type="entry name" value="Adenine-specific Methyltransferase, Domain 2"/>
    <property type="match status" value="1"/>
</dbReference>
<dbReference type="PANTHER" id="PTHR30481:SF3">
    <property type="entry name" value="DNA ADENINE METHYLASE"/>
    <property type="match status" value="1"/>
</dbReference>
<accession>A0A5P3AUG5</accession>
<sequence length="301" mass="35004">MEQQNNKIIAKPFVKWAGGKGSLIKQLVNYLPNDIEEQQNVTYIEPFVGGGAMLFYMLTHYTNIKRAIINDVNEDLISCYLLIKNDPLKLIALLREIKEEYYQLANIEEKTRYYYKMREKYNNNDFAKGERAACFIFLNKTCFNGLYRVNTKGKFNVPFGKYEHPNICDEELIMADHSVLQKVEISVGGYKNITKYLGERYNFIYIDPPYRPLSGSACFIEYTHSIFDDTEQEKLKAYCDVLTQKGCKIMQSNSNSADVNKGSYFAKLYDGYNINQILAHRFINAHAGKREKETELLIMNY</sequence>
<proteinExistence type="inferred from homology"/>
<keyword evidence="5 7" id="KW-0949">S-adenosyl-L-methionine</keyword>
<dbReference type="REBASE" id="364553">
    <property type="entry name" value="M.BvuVIC01ORF1796P"/>
</dbReference>
<dbReference type="InterPro" id="IPR002052">
    <property type="entry name" value="DNA_methylase_N6_adenine_CS"/>
</dbReference>
<evidence type="ECO:0000256" key="6">
    <source>
        <dbReference type="ARBA" id="ARBA00047942"/>
    </source>
</evidence>
<dbReference type="Proteomes" id="UP000326091">
    <property type="component" value="Chromosome"/>
</dbReference>
<dbReference type="PIRSF" id="PIRSF000398">
    <property type="entry name" value="M_m6A_EcoRV"/>
    <property type="match status" value="1"/>
</dbReference>
<evidence type="ECO:0000256" key="5">
    <source>
        <dbReference type="ARBA" id="ARBA00022691"/>
    </source>
</evidence>
<dbReference type="InterPro" id="IPR023095">
    <property type="entry name" value="Ade_MeTrfase_dom_2"/>
</dbReference>
<organism evidence="8 9">
    <name type="scientific">Phocaeicola vulgatus</name>
    <name type="common">Bacteroides vulgatus</name>
    <dbReference type="NCBI Taxonomy" id="821"/>
    <lineage>
        <taxon>Bacteria</taxon>
        <taxon>Pseudomonadati</taxon>
        <taxon>Bacteroidota</taxon>
        <taxon>Bacteroidia</taxon>
        <taxon>Bacteroidales</taxon>
        <taxon>Bacteroidaceae</taxon>
        <taxon>Phocaeicola</taxon>
    </lineage>
</organism>
<comment type="catalytic activity">
    <reaction evidence="6 7">
        <text>a 2'-deoxyadenosine in DNA + S-adenosyl-L-methionine = an N(6)-methyl-2'-deoxyadenosine in DNA + S-adenosyl-L-homocysteine + H(+)</text>
        <dbReference type="Rhea" id="RHEA:15197"/>
        <dbReference type="Rhea" id="RHEA-COMP:12418"/>
        <dbReference type="Rhea" id="RHEA-COMP:12419"/>
        <dbReference type="ChEBI" id="CHEBI:15378"/>
        <dbReference type="ChEBI" id="CHEBI:57856"/>
        <dbReference type="ChEBI" id="CHEBI:59789"/>
        <dbReference type="ChEBI" id="CHEBI:90615"/>
        <dbReference type="ChEBI" id="CHEBI:90616"/>
        <dbReference type="EC" id="2.1.1.72"/>
    </reaction>
</comment>
<evidence type="ECO:0000256" key="2">
    <source>
        <dbReference type="ARBA" id="ARBA00011900"/>
    </source>
</evidence>
<dbReference type="Gene3D" id="3.40.50.150">
    <property type="entry name" value="Vaccinia Virus protein VP39"/>
    <property type="match status" value="1"/>
</dbReference>
<dbReference type="SUPFAM" id="SSF53335">
    <property type="entry name" value="S-adenosyl-L-methionine-dependent methyltransferases"/>
    <property type="match status" value="1"/>
</dbReference>
<evidence type="ECO:0000313" key="9">
    <source>
        <dbReference type="Proteomes" id="UP000326091"/>
    </source>
</evidence>
<dbReference type="AlphaFoldDB" id="A0A5P3AUG5"/>
<dbReference type="Pfam" id="PF02086">
    <property type="entry name" value="MethyltransfD12"/>
    <property type="match status" value="1"/>
</dbReference>
<name>A0A5P3AUG5_PHOVU</name>
<dbReference type="GO" id="GO:0032259">
    <property type="term" value="P:methylation"/>
    <property type="evidence" value="ECO:0007669"/>
    <property type="project" value="UniProtKB-KW"/>
</dbReference>
<evidence type="ECO:0000313" key="8">
    <source>
        <dbReference type="EMBL" id="QEW36265.1"/>
    </source>
</evidence>
<dbReference type="NCBIfam" id="TIGR00571">
    <property type="entry name" value="dam"/>
    <property type="match status" value="1"/>
</dbReference>
<dbReference type="GO" id="GO:0006298">
    <property type="term" value="P:mismatch repair"/>
    <property type="evidence" value="ECO:0007669"/>
    <property type="project" value="TreeGrafter"/>
</dbReference>
<evidence type="ECO:0000256" key="3">
    <source>
        <dbReference type="ARBA" id="ARBA00022603"/>
    </source>
</evidence>
<dbReference type="EMBL" id="CP043529">
    <property type="protein sequence ID" value="QEW36265.1"/>
    <property type="molecule type" value="Genomic_DNA"/>
</dbReference>
<dbReference type="InterPro" id="IPR029063">
    <property type="entry name" value="SAM-dependent_MTases_sf"/>
</dbReference>
<gene>
    <name evidence="8" type="primary">dpnM_1</name>
    <name evidence="8" type="ORF">VIC01_01796</name>
</gene>
<reference evidence="8 9" key="1">
    <citation type="submission" date="2019-09" db="EMBL/GenBank/DDBJ databases">
        <title>Commensal-derived Metabolites Govern Vibrio cholerae Pathogenesis in Host.</title>
        <authorList>
            <person name="Yoon S.S."/>
            <person name="Yoon M.Y."/>
        </authorList>
    </citation>
    <scope>NUCLEOTIDE SEQUENCE [LARGE SCALE GENOMIC DNA]</scope>
    <source>
        <strain evidence="8 9">VIC01</strain>
    </source>
</reference>
<dbReference type="PROSITE" id="PS00092">
    <property type="entry name" value="N6_MTASE"/>
    <property type="match status" value="1"/>
</dbReference>
<dbReference type="GO" id="GO:0043565">
    <property type="term" value="F:sequence-specific DNA binding"/>
    <property type="evidence" value="ECO:0007669"/>
    <property type="project" value="TreeGrafter"/>
</dbReference>
<protein>
    <recommendedName>
        <fullName evidence="2 7">Site-specific DNA-methyltransferase (adenine-specific)</fullName>
        <ecNumber evidence="2 7">2.1.1.72</ecNumber>
    </recommendedName>
</protein>